<accession>A0A9N8HD18</accession>
<dbReference type="SMART" id="SM00367">
    <property type="entry name" value="LRR_CC"/>
    <property type="match status" value="4"/>
</dbReference>
<evidence type="ECO:0000313" key="3">
    <source>
        <dbReference type="Proteomes" id="UP001153069"/>
    </source>
</evidence>
<feature type="compositionally biased region" description="Acidic residues" evidence="1">
    <location>
        <begin position="17"/>
        <end position="28"/>
    </location>
</feature>
<dbReference type="InterPro" id="IPR032675">
    <property type="entry name" value="LRR_dom_sf"/>
</dbReference>
<sequence>MPRSSSRRRGKRSKRDDDEDNEQEEDNDNNVAAEVNPGGNRQLPSAVRARQRAIAEREAARLARPERRATSTLGHADRKKSAVTSTPFGILASSNASAGAEEESTGWCGPFTVARQMIAAREDIKRQREADMEDTAAAGTDENHPLDQAMQELEEEKRKRAHPSLQWKSRVVTPDAAAATTNKKKKQRIQLPTQSQNKNKIPSLYQLCVDFVVTNFDHVEALGNVGHDIRTSIAHSLASQNRLDATALAALTEDHLEALELVDCADIPQDALVDCIQNKASQSLRYLQLDQAGRCFGKQTVETLIGNKKKGSVPLFALSIGGAYLLKDDDAARLIAALSSTLQSLAWKACPLLGMEFCKSIPANFGGATTQQTTLLEFSLEDITLSRESWEALIIQNDSDGTDGYKWQRNLKSLTLKRVTNLQDDLVVSLLQGAPNLEHVDLSDNYDLTDATLAALRPSSGSCLRSLHLYHLRKLTSVGLETLFTPGLEGMGPPPQLKVLNLSHASVDAVTDNVMELVLQSASMKTHTTTTAVDAGLSLLGGMVRLELQGAAITDTTLERLVATSAKTLEYLQVSFCPHITDQGLGYLVDSLGNQLEEVQIWGCAQITEKFWNGHARAVLVEGDKPGGTSFAAVVPLQITGAWMKKSGIASIRS</sequence>
<dbReference type="GO" id="GO:0031146">
    <property type="term" value="P:SCF-dependent proteasomal ubiquitin-dependent protein catabolic process"/>
    <property type="evidence" value="ECO:0007669"/>
    <property type="project" value="TreeGrafter"/>
</dbReference>
<name>A0A9N8HD18_9STRA</name>
<dbReference type="SUPFAM" id="SSF52047">
    <property type="entry name" value="RNI-like"/>
    <property type="match status" value="1"/>
</dbReference>
<keyword evidence="3" id="KW-1185">Reference proteome</keyword>
<comment type="caution">
    <text evidence="2">The sequence shown here is derived from an EMBL/GenBank/DDBJ whole genome shotgun (WGS) entry which is preliminary data.</text>
</comment>
<feature type="compositionally biased region" description="Basic residues" evidence="1">
    <location>
        <begin position="1"/>
        <end position="13"/>
    </location>
</feature>
<protein>
    <submittedName>
        <fullName evidence="2">LRR</fullName>
    </submittedName>
</protein>
<feature type="region of interest" description="Disordered" evidence="1">
    <location>
        <begin position="1"/>
        <end position="82"/>
    </location>
</feature>
<feature type="region of interest" description="Disordered" evidence="1">
    <location>
        <begin position="126"/>
        <end position="145"/>
    </location>
</feature>
<organism evidence="2 3">
    <name type="scientific">Seminavis robusta</name>
    <dbReference type="NCBI Taxonomy" id="568900"/>
    <lineage>
        <taxon>Eukaryota</taxon>
        <taxon>Sar</taxon>
        <taxon>Stramenopiles</taxon>
        <taxon>Ochrophyta</taxon>
        <taxon>Bacillariophyta</taxon>
        <taxon>Bacillariophyceae</taxon>
        <taxon>Bacillariophycidae</taxon>
        <taxon>Naviculales</taxon>
        <taxon>Naviculaceae</taxon>
        <taxon>Seminavis</taxon>
    </lineage>
</organism>
<dbReference type="InterPro" id="IPR006553">
    <property type="entry name" value="Leu-rich_rpt_Cys-con_subtyp"/>
</dbReference>
<reference evidence="2" key="1">
    <citation type="submission" date="2020-06" db="EMBL/GenBank/DDBJ databases">
        <authorList>
            <consortium name="Plant Systems Biology data submission"/>
        </authorList>
    </citation>
    <scope>NUCLEOTIDE SEQUENCE</scope>
    <source>
        <strain evidence="2">D6</strain>
    </source>
</reference>
<dbReference type="OrthoDB" id="10257471at2759"/>
<dbReference type="GO" id="GO:0019005">
    <property type="term" value="C:SCF ubiquitin ligase complex"/>
    <property type="evidence" value="ECO:0007669"/>
    <property type="project" value="TreeGrafter"/>
</dbReference>
<dbReference type="AlphaFoldDB" id="A0A9N8HD18"/>
<proteinExistence type="predicted"/>
<dbReference type="Pfam" id="PF13516">
    <property type="entry name" value="LRR_6"/>
    <property type="match status" value="1"/>
</dbReference>
<evidence type="ECO:0000313" key="2">
    <source>
        <dbReference type="EMBL" id="CAB9507910.1"/>
    </source>
</evidence>
<dbReference type="EMBL" id="CAICTM010000324">
    <property type="protein sequence ID" value="CAB9507910.1"/>
    <property type="molecule type" value="Genomic_DNA"/>
</dbReference>
<dbReference type="InterPro" id="IPR001611">
    <property type="entry name" value="Leu-rich_rpt"/>
</dbReference>
<feature type="region of interest" description="Disordered" evidence="1">
    <location>
        <begin position="174"/>
        <end position="195"/>
    </location>
</feature>
<dbReference type="PANTHER" id="PTHR13318">
    <property type="entry name" value="PARTNER OF PAIRED, ISOFORM B-RELATED"/>
    <property type="match status" value="1"/>
</dbReference>
<dbReference type="PANTHER" id="PTHR13318:SF190">
    <property type="entry name" value="PARTNER OF PAIRED, ISOFORM B"/>
    <property type="match status" value="1"/>
</dbReference>
<dbReference type="Gene3D" id="3.80.10.10">
    <property type="entry name" value="Ribonuclease Inhibitor"/>
    <property type="match status" value="1"/>
</dbReference>
<dbReference type="Proteomes" id="UP001153069">
    <property type="component" value="Unassembled WGS sequence"/>
</dbReference>
<evidence type="ECO:0000256" key="1">
    <source>
        <dbReference type="SAM" id="MobiDB-lite"/>
    </source>
</evidence>
<gene>
    <name evidence="2" type="ORF">SEMRO_325_G117740.1</name>
</gene>
<feature type="compositionally biased region" description="Basic and acidic residues" evidence="1">
    <location>
        <begin position="53"/>
        <end position="80"/>
    </location>
</feature>